<sequence length="190" mass="20953">MTDLHTRSGSACELCTNSENLSAYELPPNSDGSTEQSLLVCDICLDQINNPDKVDINHWRCLNDSMWSQVPAVQVMAWRMLTRLSAEGWPQELLDMMYLDDETLAWAKAGVETESEDDGVIHKDSNGAVLSAGDTVTLIKDLDVKGTSFTGKRGTAVRNISLVQSNPEHIEGRVNGTQIVILTKFVKRVT</sequence>
<feature type="domain" description="PhnA protein N-terminal proteobacterial" evidence="1">
    <location>
        <begin position="3"/>
        <end position="49"/>
    </location>
</feature>
<dbReference type="InterPro" id="IPR013991">
    <property type="entry name" value="PhnaA_N_proteobac"/>
</dbReference>
<dbReference type="Pfam" id="PF03831">
    <property type="entry name" value="YjdM"/>
    <property type="match status" value="1"/>
</dbReference>
<dbReference type="SUPFAM" id="SSF82057">
    <property type="entry name" value="Prokaryotic SH3-related domain"/>
    <property type="match status" value="1"/>
</dbReference>
<dbReference type="Gene3D" id="2.30.30.40">
    <property type="entry name" value="SH3 Domains"/>
    <property type="match status" value="1"/>
</dbReference>
<proteinExistence type="predicted"/>
<organism evidence="2 3">
    <name type="scientific">SAR92 clade bacterium H455</name>
    <dbReference type="NCBI Taxonomy" id="2974818"/>
    <lineage>
        <taxon>Bacteria</taxon>
        <taxon>Pseudomonadati</taxon>
        <taxon>Pseudomonadota</taxon>
        <taxon>Gammaproteobacteria</taxon>
        <taxon>Cellvibrionales</taxon>
        <taxon>Porticoccaceae</taxon>
        <taxon>SAR92 clade</taxon>
    </lineage>
</organism>
<dbReference type="PANTHER" id="PTHR30305">
    <property type="entry name" value="PROTEIN YJDM-RELATED"/>
    <property type="match status" value="1"/>
</dbReference>
<evidence type="ECO:0000313" key="3">
    <source>
        <dbReference type="Proteomes" id="UP001059934"/>
    </source>
</evidence>
<protein>
    <submittedName>
        <fullName evidence="2">PhnA domain-containing protein</fullName>
    </submittedName>
</protein>
<accession>A0ABY5TNC3</accession>
<keyword evidence="3" id="KW-1185">Reference proteome</keyword>
<dbReference type="PANTHER" id="PTHR30305:SF3">
    <property type="entry name" value="PROTEIN YJDM"/>
    <property type="match status" value="1"/>
</dbReference>
<dbReference type="InterPro" id="IPR013988">
    <property type="entry name" value="YjdM_C"/>
</dbReference>
<evidence type="ECO:0000313" key="2">
    <source>
        <dbReference type="EMBL" id="UVW34860.1"/>
    </source>
</evidence>
<evidence type="ECO:0000259" key="1">
    <source>
        <dbReference type="SMART" id="SM00782"/>
    </source>
</evidence>
<reference evidence="2" key="1">
    <citation type="submission" date="2022-08" db="EMBL/GenBank/DDBJ databases">
        <title>Catabolic pathway analysis in culturable SAR92 clade bacteria reveals their overlooked roles in DMSP degradation in coastal seas.</title>
        <authorList>
            <person name="He X."/>
            <person name="Zhang X."/>
            <person name="Zhang Y."/>
        </authorList>
    </citation>
    <scope>NUCLEOTIDE SEQUENCE</scope>
    <source>
        <strain evidence="2">H455</strain>
    </source>
</reference>
<name>A0ABY5TNC3_9GAMM</name>
<dbReference type="Proteomes" id="UP001059934">
    <property type="component" value="Chromosome"/>
</dbReference>
<dbReference type="EMBL" id="CP103416">
    <property type="protein sequence ID" value="UVW34860.1"/>
    <property type="molecule type" value="Genomic_DNA"/>
</dbReference>
<gene>
    <name evidence="2" type="ORF">NYF23_12720</name>
</gene>
<dbReference type="SMART" id="SM00782">
    <property type="entry name" value="PhnA_Zn_Ribbon"/>
    <property type="match status" value="1"/>
</dbReference>